<dbReference type="Proteomes" id="UP001595444">
    <property type="component" value="Unassembled WGS sequence"/>
</dbReference>
<reference evidence="3" key="1">
    <citation type="journal article" date="2019" name="Int. J. Syst. Evol. Microbiol.">
        <title>The Global Catalogue of Microorganisms (GCM) 10K type strain sequencing project: providing services to taxonomists for standard genome sequencing and annotation.</title>
        <authorList>
            <consortium name="The Broad Institute Genomics Platform"/>
            <consortium name="The Broad Institute Genome Sequencing Center for Infectious Disease"/>
            <person name="Wu L."/>
            <person name="Ma J."/>
        </authorList>
    </citation>
    <scope>NUCLEOTIDE SEQUENCE [LARGE SCALE GENOMIC DNA]</scope>
    <source>
        <strain evidence="3">KCTC 62164</strain>
    </source>
</reference>
<organism evidence="2 3">
    <name type="scientific">Kordiimonas pumila</name>
    <dbReference type="NCBI Taxonomy" id="2161677"/>
    <lineage>
        <taxon>Bacteria</taxon>
        <taxon>Pseudomonadati</taxon>
        <taxon>Pseudomonadota</taxon>
        <taxon>Alphaproteobacteria</taxon>
        <taxon>Kordiimonadales</taxon>
        <taxon>Kordiimonadaceae</taxon>
        <taxon>Kordiimonas</taxon>
    </lineage>
</organism>
<evidence type="ECO:0000313" key="2">
    <source>
        <dbReference type="EMBL" id="MFC3053486.1"/>
    </source>
</evidence>
<evidence type="ECO:0000256" key="1">
    <source>
        <dbReference type="SAM" id="Phobius"/>
    </source>
</evidence>
<protein>
    <recommendedName>
        <fullName evidence="4">DUF2007 domain-containing protein</fullName>
    </recommendedName>
</protein>
<accession>A0ABV7D9F1</accession>
<keyword evidence="1" id="KW-0812">Transmembrane</keyword>
<dbReference type="EMBL" id="JBHRSL010000027">
    <property type="protein sequence ID" value="MFC3053486.1"/>
    <property type="molecule type" value="Genomic_DNA"/>
</dbReference>
<keyword evidence="3" id="KW-1185">Reference proteome</keyword>
<comment type="caution">
    <text evidence="2">The sequence shown here is derived from an EMBL/GenBank/DDBJ whole genome shotgun (WGS) entry which is preliminary data.</text>
</comment>
<keyword evidence="1" id="KW-1133">Transmembrane helix</keyword>
<evidence type="ECO:0000313" key="3">
    <source>
        <dbReference type="Proteomes" id="UP001595444"/>
    </source>
</evidence>
<name>A0ABV7D9F1_9PROT</name>
<dbReference type="RefSeq" id="WP_194215565.1">
    <property type="nucleotide sequence ID" value="NZ_CP061205.1"/>
</dbReference>
<sequence>MANFLQVDNRLVTIRTRVDRSNAETIKAVLEAAGIKTFLHSEQGGMGNGRATDVMVQAHNWKASEEALKNITVLPIGIFNKNIDDDGEHIDCGQCGSHFVRPYVGAVPTFIPGIKIAADKEAGWFFCQHCGSHFRNRKSRFAVLPFAFGLGLLAGAFVLCIYWVIEWLKWL</sequence>
<evidence type="ECO:0008006" key="4">
    <source>
        <dbReference type="Google" id="ProtNLM"/>
    </source>
</evidence>
<keyword evidence="1" id="KW-0472">Membrane</keyword>
<feature type="transmembrane region" description="Helical" evidence="1">
    <location>
        <begin position="141"/>
        <end position="165"/>
    </location>
</feature>
<gene>
    <name evidence="2" type="ORF">ACFOKA_16425</name>
</gene>
<proteinExistence type="predicted"/>